<accession>A0A550CS53</accession>
<evidence type="ECO:0000313" key="2">
    <source>
        <dbReference type="EMBL" id="TRM67613.1"/>
    </source>
</evidence>
<dbReference type="Proteomes" id="UP000320762">
    <property type="component" value="Unassembled WGS sequence"/>
</dbReference>
<feature type="region of interest" description="Disordered" evidence="1">
    <location>
        <begin position="247"/>
        <end position="268"/>
    </location>
</feature>
<proteinExistence type="predicted"/>
<gene>
    <name evidence="2" type="ORF">BD626DRAFT_479301</name>
</gene>
<keyword evidence="3" id="KW-1185">Reference proteome</keyword>
<dbReference type="EMBL" id="VDMD01000002">
    <property type="protein sequence ID" value="TRM67613.1"/>
    <property type="molecule type" value="Genomic_DNA"/>
</dbReference>
<dbReference type="AlphaFoldDB" id="A0A550CS53"/>
<protein>
    <submittedName>
        <fullName evidence="2">Uncharacterized protein</fullName>
    </submittedName>
</protein>
<comment type="caution">
    <text evidence="2">The sequence shown here is derived from an EMBL/GenBank/DDBJ whole genome shotgun (WGS) entry which is preliminary data.</text>
</comment>
<reference evidence="2 3" key="1">
    <citation type="journal article" date="2019" name="New Phytol.">
        <title>Comparative genomics reveals unique wood-decay strategies and fruiting body development in the Schizophyllaceae.</title>
        <authorList>
            <person name="Almasi E."/>
            <person name="Sahu N."/>
            <person name="Krizsan K."/>
            <person name="Balint B."/>
            <person name="Kovacs G.M."/>
            <person name="Kiss B."/>
            <person name="Cseklye J."/>
            <person name="Drula E."/>
            <person name="Henrissat B."/>
            <person name="Nagy I."/>
            <person name="Chovatia M."/>
            <person name="Adam C."/>
            <person name="LaButti K."/>
            <person name="Lipzen A."/>
            <person name="Riley R."/>
            <person name="Grigoriev I.V."/>
            <person name="Nagy L.G."/>
        </authorList>
    </citation>
    <scope>NUCLEOTIDE SEQUENCE [LARGE SCALE GENOMIC DNA]</scope>
    <source>
        <strain evidence="2 3">NL-1724</strain>
    </source>
</reference>
<name>A0A550CS53_9AGAR</name>
<organism evidence="2 3">
    <name type="scientific">Schizophyllum amplum</name>
    <dbReference type="NCBI Taxonomy" id="97359"/>
    <lineage>
        <taxon>Eukaryota</taxon>
        <taxon>Fungi</taxon>
        <taxon>Dikarya</taxon>
        <taxon>Basidiomycota</taxon>
        <taxon>Agaricomycotina</taxon>
        <taxon>Agaricomycetes</taxon>
        <taxon>Agaricomycetidae</taxon>
        <taxon>Agaricales</taxon>
        <taxon>Schizophyllaceae</taxon>
        <taxon>Schizophyllum</taxon>
    </lineage>
</organism>
<sequence>MDFQLTAMQAIWPLQRSGHHLTLNTLIDCTIICENVRVVRADVDEDTIVMYFGDARGMPLPLETISTRFIVEAPATAEICQPFAGLQLSASQPMFFLYALDPDEDYCVRTKVKPARGRGGQDTEEPQVLWRSGTQHEQLCADSVIDDTSSQDPTLAFIFERMQAQLDTGISRFATAQNLSLDEARQRLKFDPEPGYTSSSTAFGPEASDLFIPFNDGTMGRKVIHEHRRPQIVSATGDTRYNRHINAASRDDNGEDDHVDEGSTTGDRDLLPFIWT</sequence>
<evidence type="ECO:0000256" key="1">
    <source>
        <dbReference type="SAM" id="MobiDB-lite"/>
    </source>
</evidence>
<evidence type="ECO:0000313" key="3">
    <source>
        <dbReference type="Proteomes" id="UP000320762"/>
    </source>
</evidence>